<proteinExistence type="predicted"/>
<evidence type="ECO:0008006" key="6">
    <source>
        <dbReference type="Google" id="ProtNLM"/>
    </source>
</evidence>
<feature type="domain" description="Dynamin N-terminal" evidence="2">
    <location>
        <begin position="134"/>
        <end position="386"/>
    </location>
</feature>
<feature type="region of interest" description="Disordered" evidence="1">
    <location>
        <begin position="474"/>
        <end position="579"/>
    </location>
</feature>
<name>A0ABR3FEZ9_9AGAR</name>
<keyword evidence="5" id="KW-1185">Reference proteome</keyword>
<dbReference type="SUPFAM" id="SSF52540">
    <property type="entry name" value="P-loop containing nucleoside triphosphate hydrolases"/>
    <property type="match status" value="1"/>
</dbReference>
<comment type="caution">
    <text evidence="4">The sequence shown here is derived from an EMBL/GenBank/DDBJ whole genome shotgun (WGS) entry which is preliminary data.</text>
</comment>
<dbReference type="PANTHER" id="PTHR36681">
    <property type="entry name" value="NUCLEAR GTPASE, GERMINAL CENTER-ASSOCIATED, TANDEM DUPLICATE 3"/>
    <property type="match status" value="1"/>
</dbReference>
<feature type="region of interest" description="Disordered" evidence="1">
    <location>
        <begin position="1"/>
        <end position="21"/>
    </location>
</feature>
<evidence type="ECO:0000259" key="2">
    <source>
        <dbReference type="Pfam" id="PF00350"/>
    </source>
</evidence>
<evidence type="ECO:0000259" key="3">
    <source>
        <dbReference type="Pfam" id="PF24564"/>
    </source>
</evidence>
<protein>
    <recommendedName>
        <fullName evidence="6">Nuclear GTPase SLIP-GC</fullName>
    </recommendedName>
</protein>
<dbReference type="Gene3D" id="3.40.50.300">
    <property type="entry name" value="P-loop containing nucleotide triphosphate hydrolases"/>
    <property type="match status" value="1"/>
</dbReference>
<feature type="compositionally biased region" description="Acidic residues" evidence="1">
    <location>
        <begin position="521"/>
        <end position="531"/>
    </location>
</feature>
<dbReference type="EMBL" id="JBAHYK010000447">
    <property type="protein sequence ID" value="KAL0573914.1"/>
    <property type="molecule type" value="Genomic_DNA"/>
</dbReference>
<dbReference type="Pfam" id="PF24564">
    <property type="entry name" value="DUF7605"/>
    <property type="match status" value="1"/>
</dbReference>
<evidence type="ECO:0000256" key="1">
    <source>
        <dbReference type="SAM" id="MobiDB-lite"/>
    </source>
</evidence>
<evidence type="ECO:0000313" key="5">
    <source>
        <dbReference type="Proteomes" id="UP001465976"/>
    </source>
</evidence>
<feature type="compositionally biased region" description="Basic and acidic residues" evidence="1">
    <location>
        <begin position="294"/>
        <end position="307"/>
    </location>
</feature>
<organism evidence="4 5">
    <name type="scientific">Marasmius crinis-equi</name>
    <dbReference type="NCBI Taxonomy" id="585013"/>
    <lineage>
        <taxon>Eukaryota</taxon>
        <taxon>Fungi</taxon>
        <taxon>Dikarya</taxon>
        <taxon>Basidiomycota</taxon>
        <taxon>Agaricomycotina</taxon>
        <taxon>Agaricomycetes</taxon>
        <taxon>Agaricomycetidae</taxon>
        <taxon>Agaricales</taxon>
        <taxon>Marasmiineae</taxon>
        <taxon>Marasmiaceae</taxon>
        <taxon>Marasmius</taxon>
    </lineage>
</organism>
<dbReference type="Proteomes" id="UP001465976">
    <property type="component" value="Unassembled WGS sequence"/>
</dbReference>
<dbReference type="InterPro" id="IPR027417">
    <property type="entry name" value="P-loop_NTPase"/>
</dbReference>
<feature type="domain" description="DUF7605" evidence="3">
    <location>
        <begin position="870"/>
        <end position="1027"/>
    </location>
</feature>
<sequence>MSYKENMGSTNSLVKPEPQEASFPLTMSFSTNTSSPSSSRIKQQLDEDAIIPPVDTRFDASTTTTSRPARSFTLHQSANEIPYDPENALKEGIEMVSSIQEAMNRLQLGSKLRQQVWTKEIEGLRKQALPTTLIAVCGATGAGKSSILNAILDDNIVPTSGMRACTAVVTEISYHEKRTVDADVSFLSAEEWKQELSVLLHDLVDQDGSLKRINDLKSDAGVAWHKVNAVYPSISQEKLVTMNPDQIIACDPRVTAVLGTTKKIVAPNSKAFAEEIAKYIDSKEKNRGKKDKKKEKEGKSLMDEVREASGMGKKKKEKHDPNGPAFWPLIRQVNVRCRAACLSTGAILVDLPGVADANAARNNIAKAYMKKCQCLWILAPITRAVDDKTARDGNYDDHTITFIASKTDDISCSEVVDALALDDDPELETIEEELESNKEETKECNEKKKESKKICKSLDDELKELRKQVAEHEKHLEAVKNGEPFETTIKASTSEESKGKKRKNQRSGKKGSSKRRRSVEDDNDFIDDESDAISSSSSSSDSDSDSDASDREDGSDSDDSDAGSQASEPQEDEVTEESLKAKIKEVRDAIKEKRTSLSTARTEKKEVDDRLAALAKAQAKIQKRKNGFCSLKRSEFSRDVLKQDFRTGLKELDDAAAEERDPDNFDPAKNIRDYERIDLPVFTCSSRDYVRIRKQVKGDGEPTCFSNTEDTGIPDLQKWCHTLTSTSRARTARVFLNQLRMFSNSIIGYIRGIGEVTPADRESLRKQWESKWPGSKAMDAADMWQMMIEDDPFTVKPERPELDARDGVAPRLAKEFITVIDNCVDGLQNKFKDDLESKCRTGASLVRHTSPSKLIWSSSPIPKAASSAVATVDDFAASMHWASYRATLRRNGCYRRDLNVELLAPFTRNIAAAWSKVFESDLFGPFEAAALKAIHDLLHDVEETAALGLKDRVKTQGELCLQDAKVALANSITVVKVAMADEQKEVSRSLAPHVQSELLDVYSQAMDFTGTGSVKRQKDYFHNQVNEMKDDIFDDGVEAVMGRLEKAAETVGKALEESFEELAVKIEVDLSVLWEGVSNHDPQQVMARSQMVDLASEVLQQITFWNEAERAANAADVAMAD</sequence>
<dbReference type="Pfam" id="PF00350">
    <property type="entry name" value="Dynamin_N"/>
    <property type="match status" value="1"/>
</dbReference>
<feature type="compositionally biased region" description="Low complexity" evidence="1">
    <location>
        <begin position="532"/>
        <end position="541"/>
    </location>
</feature>
<feature type="region of interest" description="Disordered" evidence="1">
    <location>
        <begin position="284"/>
        <end position="323"/>
    </location>
</feature>
<feature type="compositionally biased region" description="Basic residues" evidence="1">
    <location>
        <begin position="499"/>
        <end position="517"/>
    </location>
</feature>
<evidence type="ECO:0000313" key="4">
    <source>
        <dbReference type="EMBL" id="KAL0573914.1"/>
    </source>
</evidence>
<dbReference type="InterPro" id="IPR045063">
    <property type="entry name" value="Dynamin_N"/>
</dbReference>
<reference evidence="4 5" key="1">
    <citation type="submission" date="2024-02" db="EMBL/GenBank/DDBJ databases">
        <title>A draft genome for the cacao thread blight pathogen Marasmius crinis-equi.</title>
        <authorList>
            <person name="Cohen S.P."/>
            <person name="Baruah I.K."/>
            <person name="Amoako-Attah I."/>
            <person name="Bukari Y."/>
            <person name="Meinhardt L.W."/>
            <person name="Bailey B.A."/>
        </authorList>
    </citation>
    <scope>NUCLEOTIDE SEQUENCE [LARGE SCALE GENOMIC DNA]</scope>
    <source>
        <strain evidence="4 5">GH-76</strain>
    </source>
</reference>
<dbReference type="PANTHER" id="PTHR36681:SF3">
    <property type="entry name" value="NUCLEAR GTPASE, GERMINAL CENTER-ASSOCIATED, TANDEM DUPLICATE 3"/>
    <property type="match status" value="1"/>
</dbReference>
<gene>
    <name evidence="4" type="ORF">V5O48_008034</name>
</gene>
<dbReference type="InterPro" id="IPR056024">
    <property type="entry name" value="DUF7605"/>
</dbReference>
<accession>A0ABR3FEZ9</accession>